<dbReference type="Proteomes" id="UP000266841">
    <property type="component" value="Unassembled WGS sequence"/>
</dbReference>
<keyword evidence="3" id="KW-1185">Reference proteome</keyword>
<evidence type="ECO:0000256" key="1">
    <source>
        <dbReference type="SAM" id="MobiDB-lite"/>
    </source>
</evidence>
<dbReference type="AlphaFoldDB" id="K0RTQ9"/>
<feature type="compositionally biased region" description="Basic and acidic residues" evidence="1">
    <location>
        <begin position="68"/>
        <end position="81"/>
    </location>
</feature>
<organism evidence="2 3">
    <name type="scientific">Thalassiosira oceanica</name>
    <name type="common">Marine diatom</name>
    <dbReference type="NCBI Taxonomy" id="159749"/>
    <lineage>
        <taxon>Eukaryota</taxon>
        <taxon>Sar</taxon>
        <taxon>Stramenopiles</taxon>
        <taxon>Ochrophyta</taxon>
        <taxon>Bacillariophyta</taxon>
        <taxon>Coscinodiscophyceae</taxon>
        <taxon>Thalassiosirophycidae</taxon>
        <taxon>Thalassiosirales</taxon>
        <taxon>Thalassiosiraceae</taxon>
        <taxon>Thalassiosira</taxon>
    </lineage>
</organism>
<feature type="non-terminal residue" evidence="2">
    <location>
        <position position="1"/>
    </location>
</feature>
<protein>
    <submittedName>
        <fullName evidence="2">Uncharacterized protein</fullName>
    </submittedName>
</protein>
<accession>K0RTQ9</accession>
<evidence type="ECO:0000313" key="2">
    <source>
        <dbReference type="EMBL" id="EJK57198.1"/>
    </source>
</evidence>
<gene>
    <name evidence="2" type="ORF">THAOC_22786</name>
</gene>
<proteinExistence type="predicted"/>
<reference evidence="2 3" key="1">
    <citation type="journal article" date="2012" name="Genome Biol.">
        <title>Genome and low-iron response of an oceanic diatom adapted to chronic iron limitation.</title>
        <authorList>
            <person name="Lommer M."/>
            <person name="Specht M."/>
            <person name="Roy A.S."/>
            <person name="Kraemer L."/>
            <person name="Andreson R."/>
            <person name="Gutowska M.A."/>
            <person name="Wolf J."/>
            <person name="Bergner S.V."/>
            <person name="Schilhabel M.B."/>
            <person name="Klostermeier U.C."/>
            <person name="Beiko R.G."/>
            <person name="Rosenstiel P."/>
            <person name="Hippler M."/>
            <person name="Laroche J."/>
        </authorList>
    </citation>
    <scope>NUCLEOTIDE SEQUENCE [LARGE SCALE GENOMIC DNA]</scope>
    <source>
        <strain evidence="2 3">CCMP1005</strain>
    </source>
</reference>
<name>K0RTQ9_THAOC</name>
<dbReference type="EMBL" id="AGNL01029138">
    <property type="protein sequence ID" value="EJK57198.1"/>
    <property type="molecule type" value="Genomic_DNA"/>
</dbReference>
<evidence type="ECO:0000313" key="3">
    <source>
        <dbReference type="Proteomes" id="UP000266841"/>
    </source>
</evidence>
<feature type="region of interest" description="Disordered" evidence="1">
    <location>
        <begin position="54"/>
        <end position="157"/>
    </location>
</feature>
<comment type="caution">
    <text evidence="2">The sequence shown here is derived from an EMBL/GenBank/DDBJ whole genome shotgun (WGS) entry which is preliminary data.</text>
</comment>
<sequence length="157" mass="16311">APGPRPPACGACVTGAAVEELVQGPARSKRVLRAASLRGLQCLPATELGSREKWGQVRAPQIQGRAVEVTDARSRQQRDIDDGGGSPLPPTSCSLPAAEKSSDVPLLLKDKRTGGDRSAGSGARRHFALIGERLTRRKGGHAKDTPSGSGEEGTRSG</sequence>